<dbReference type="EMBL" id="NPDX01000001">
    <property type="protein sequence ID" value="PJZ85924.1"/>
    <property type="molecule type" value="Genomic_DNA"/>
</dbReference>
<dbReference type="PIRSF" id="PIRSF027377">
    <property type="entry name" value="Nitrile_oxidored_QueF"/>
    <property type="match status" value="1"/>
</dbReference>
<keyword evidence="4 5" id="KW-0560">Oxidoreductase</keyword>
<dbReference type="GO" id="GO:0008616">
    <property type="term" value="P:tRNA queuosine(34) biosynthetic process"/>
    <property type="evidence" value="ECO:0007669"/>
    <property type="project" value="UniProtKB-UniRule"/>
</dbReference>
<keyword evidence="1 5" id="KW-0963">Cytoplasm</keyword>
<dbReference type="SUPFAM" id="SSF55620">
    <property type="entry name" value="Tetrahydrobiopterin biosynthesis enzymes-like"/>
    <property type="match status" value="1"/>
</dbReference>
<comment type="catalytic activity">
    <reaction evidence="5">
        <text>7-aminomethyl-7-carbaguanine + 2 NADP(+) = 7-cyano-7-carbaguanine + 2 NADPH + 3 H(+)</text>
        <dbReference type="Rhea" id="RHEA:13409"/>
        <dbReference type="ChEBI" id="CHEBI:15378"/>
        <dbReference type="ChEBI" id="CHEBI:45075"/>
        <dbReference type="ChEBI" id="CHEBI:57783"/>
        <dbReference type="ChEBI" id="CHEBI:58349"/>
        <dbReference type="ChEBI" id="CHEBI:58703"/>
        <dbReference type="EC" id="1.7.1.13"/>
    </reaction>
</comment>
<dbReference type="AlphaFoldDB" id="A0A2N0ANN5"/>
<dbReference type="PANTHER" id="PTHR34354:SF1">
    <property type="entry name" value="NADPH-DEPENDENT 7-CYANO-7-DEAZAGUANINE REDUCTASE"/>
    <property type="match status" value="1"/>
</dbReference>
<dbReference type="GO" id="GO:0005737">
    <property type="term" value="C:cytoplasm"/>
    <property type="evidence" value="ECO:0007669"/>
    <property type="project" value="UniProtKB-SubCell"/>
</dbReference>
<dbReference type="InterPro" id="IPR029500">
    <property type="entry name" value="QueF"/>
</dbReference>
<dbReference type="PANTHER" id="PTHR34354">
    <property type="entry name" value="NADPH-DEPENDENT 7-CYANO-7-DEAZAGUANINE REDUCTASE"/>
    <property type="match status" value="1"/>
</dbReference>
<evidence type="ECO:0000256" key="4">
    <source>
        <dbReference type="ARBA" id="ARBA00023002"/>
    </source>
</evidence>
<comment type="caution">
    <text evidence="6">The sequence shown here is derived from an EMBL/GenBank/DDBJ whole genome shotgun (WGS) entry which is preliminary data.</text>
</comment>
<comment type="similarity">
    <text evidence="5">Belongs to the GTP cyclohydrolase I family. QueF type 1 subfamily.</text>
</comment>
<evidence type="ECO:0000256" key="5">
    <source>
        <dbReference type="HAMAP-Rule" id="MF_00818"/>
    </source>
</evidence>
<dbReference type="InterPro" id="IPR050084">
    <property type="entry name" value="NADPH_dep_7-cyano-7-deazaG_red"/>
</dbReference>
<evidence type="ECO:0000256" key="1">
    <source>
        <dbReference type="ARBA" id="ARBA00022490"/>
    </source>
</evidence>
<dbReference type="Gene3D" id="3.30.1130.10">
    <property type="match status" value="1"/>
</dbReference>
<dbReference type="EC" id="1.7.1.13" evidence="5"/>
<evidence type="ECO:0000256" key="3">
    <source>
        <dbReference type="ARBA" id="ARBA00022857"/>
    </source>
</evidence>
<dbReference type="Proteomes" id="UP000232145">
    <property type="component" value="Unassembled WGS sequence"/>
</dbReference>
<feature type="binding site" evidence="5">
    <location>
        <begin position="72"/>
        <end position="74"/>
    </location>
    <ligand>
        <name>substrate</name>
    </ligand>
</feature>
<feature type="binding site" evidence="5">
    <location>
        <begin position="91"/>
        <end position="92"/>
    </location>
    <ligand>
        <name>substrate</name>
    </ligand>
</feature>
<keyword evidence="3 5" id="KW-0521">NADP</keyword>
<dbReference type="RefSeq" id="WP_100742831.1">
    <property type="nucleotide sequence ID" value="NZ_NPDW01000001.1"/>
</dbReference>
<dbReference type="NCBIfam" id="TIGR03139">
    <property type="entry name" value="QueF-II"/>
    <property type="match status" value="1"/>
</dbReference>
<name>A0A2N0ANN5_9LEPT</name>
<gene>
    <name evidence="5" type="primary">queF</name>
    <name evidence="6" type="ORF">CH364_06980</name>
</gene>
<dbReference type="OrthoDB" id="9795077at2"/>
<keyword evidence="7" id="KW-1185">Reference proteome</keyword>
<dbReference type="UniPathway" id="UPA00392"/>
<dbReference type="InterPro" id="IPR043133">
    <property type="entry name" value="GTP-CH-I_C/QueF"/>
</dbReference>
<evidence type="ECO:0000313" key="6">
    <source>
        <dbReference type="EMBL" id="PJZ85924.1"/>
    </source>
</evidence>
<dbReference type="Pfam" id="PF14489">
    <property type="entry name" value="QueF"/>
    <property type="match status" value="1"/>
</dbReference>
<dbReference type="GO" id="GO:0033739">
    <property type="term" value="F:preQ1 synthase activity"/>
    <property type="evidence" value="ECO:0007669"/>
    <property type="project" value="UniProtKB-UniRule"/>
</dbReference>
<keyword evidence="2 5" id="KW-0671">Queuosine biosynthesis</keyword>
<comment type="subcellular location">
    <subcellularLocation>
        <location evidence="5">Cytoplasm</location>
    </subcellularLocation>
</comment>
<evidence type="ECO:0000313" key="7">
    <source>
        <dbReference type="Proteomes" id="UP000232145"/>
    </source>
</evidence>
<evidence type="ECO:0000256" key="2">
    <source>
        <dbReference type="ARBA" id="ARBA00022785"/>
    </source>
</evidence>
<accession>A0A2N0ANN5</accession>
<feature type="active site" description="Thioimide intermediate" evidence="5">
    <location>
        <position position="50"/>
    </location>
</feature>
<proteinExistence type="inferred from homology"/>
<sequence>MSEKKSESSYEDKQDHIQSWKTPEIEWFANVYAGKEYNIEFTIPEFTAVCPKTGLPDFGTIYIDYIPRDRCVELKSLKEYMMSFRNIGIFHENVVNKILEDFVLAVDPLYVKVVGDYNVRGGVKTVVKREYKA</sequence>
<comment type="pathway">
    <text evidence="5">tRNA modification; tRNA-queuosine biosynthesis.</text>
</comment>
<dbReference type="InterPro" id="IPR016856">
    <property type="entry name" value="QueF_type1"/>
</dbReference>
<feature type="active site" description="Proton donor" evidence="5">
    <location>
        <position position="57"/>
    </location>
</feature>
<organism evidence="6 7">
    <name type="scientific">Leptospira harrisiae</name>
    <dbReference type="NCBI Taxonomy" id="2023189"/>
    <lineage>
        <taxon>Bacteria</taxon>
        <taxon>Pseudomonadati</taxon>
        <taxon>Spirochaetota</taxon>
        <taxon>Spirochaetia</taxon>
        <taxon>Leptospirales</taxon>
        <taxon>Leptospiraceae</taxon>
        <taxon>Leptospira</taxon>
    </lineage>
</organism>
<reference evidence="6 7" key="1">
    <citation type="submission" date="2017-07" db="EMBL/GenBank/DDBJ databases">
        <title>Leptospira spp. isolated from tropical soils.</title>
        <authorList>
            <person name="Thibeaux R."/>
            <person name="Iraola G."/>
            <person name="Ferres I."/>
            <person name="Bierque E."/>
            <person name="Girault D."/>
            <person name="Soupe-Gilbert M.-E."/>
            <person name="Picardeau M."/>
            <person name="Goarant C."/>
        </authorList>
    </citation>
    <scope>NUCLEOTIDE SEQUENCE [LARGE SCALE GENOMIC DNA]</scope>
    <source>
        <strain evidence="6 7">FH2-B-A1</strain>
    </source>
</reference>
<dbReference type="HAMAP" id="MF_00818">
    <property type="entry name" value="QueF_type1"/>
    <property type="match status" value="1"/>
</dbReference>
<comment type="function">
    <text evidence="5">Catalyzes the NADPH-dependent reduction of 7-cyano-7-deazaguanine (preQ0) to 7-aminomethyl-7-deazaguanine (preQ1).</text>
</comment>
<protein>
    <recommendedName>
        <fullName evidence="5">NADPH-dependent 7-cyano-7-deazaguanine reductase</fullName>
        <ecNumber evidence="5">1.7.1.13</ecNumber>
    </recommendedName>
    <alternativeName>
        <fullName evidence="5">7-cyano-7-carbaguanine reductase</fullName>
    </alternativeName>
    <alternativeName>
        <fullName evidence="5">NADPH-dependent nitrile oxidoreductase</fullName>
    </alternativeName>
    <alternativeName>
        <fullName evidence="5">PreQ(0) reductase</fullName>
    </alternativeName>
</protein>